<dbReference type="InterPro" id="IPR036874">
    <property type="entry name" value="Carbonic_anhydrase_sf"/>
</dbReference>
<accession>A0A3N1L177</accession>
<evidence type="ECO:0000313" key="1">
    <source>
        <dbReference type="EMBL" id="ROP83265.1"/>
    </source>
</evidence>
<reference evidence="1 2" key="1">
    <citation type="submission" date="2018-11" db="EMBL/GenBank/DDBJ databases">
        <title>Genomic Encyclopedia of Type Strains, Phase IV (KMG-IV): sequencing the most valuable type-strain genomes for metagenomic binning, comparative biology and taxonomic classification.</title>
        <authorList>
            <person name="Goeker M."/>
        </authorList>
    </citation>
    <scope>NUCLEOTIDE SEQUENCE [LARGE SCALE GENOMIC DNA]</scope>
    <source>
        <strain evidence="1 2">DSM 5900</strain>
    </source>
</reference>
<dbReference type="SUPFAM" id="SSF53056">
    <property type="entry name" value="beta-carbonic anhydrase, cab"/>
    <property type="match status" value="1"/>
</dbReference>
<evidence type="ECO:0008006" key="3">
    <source>
        <dbReference type="Google" id="ProtNLM"/>
    </source>
</evidence>
<sequence>MGMLAAAPGLARAADYGRIDAFLVNCMDPRIVIASHRYMQAAGLAEGRYSQFVMAGGPLAVIADSFADWRKTFWDNLGATIQLHNIHRVVALSHRDCGAVRIAFGPEAVATPELETARHALLLGQFRQAVLAAHPTLTVETGIMALDGSVQAVV</sequence>
<gene>
    <name evidence="1" type="ORF">EDC65_4798</name>
</gene>
<dbReference type="EMBL" id="RJKX01000017">
    <property type="protein sequence ID" value="ROP83265.1"/>
    <property type="molecule type" value="Genomic_DNA"/>
</dbReference>
<keyword evidence="2" id="KW-1185">Reference proteome</keyword>
<proteinExistence type="predicted"/>
<protein>
    <recommendedName>
        <fullName evidence="3">Carbonic anhydrase</fullName>
    </recommendedName>
</protein>
<dbReference type="GO" id="GO:0004089">
    <property type="term" value="F:carbonate dehydratase activity"/>
    <property type="evidence" value="ECO:0007669"/>
    <property type="project" value="InterPro"/>
</dbReference>
<dbReference type="Proteomes" id="UP000278222">
    <property type="component" value="Unassembled WGS sequence"/>
</dbReference>
<evidence type="ECO:0000313" key="2">
    <source>
        <dbReference type="Proteomes" id="UP000278222"/>
    </source>
</evidence>
<comment type="caution">
    <text evidence="1">The sequence shown here is derived from an EMBL/GenBank/DDBJ whole genome shotgun (WGS) entry which is preliminary data.</text>
</comment>
<name>A0A3N1L177_9PROT</name>
<dbReference type="AlphaFoldDB" id="A0A3N1L177"/>
<dbReference type="GO" id="GO:0008270">
    <property type="term" value="F:zinc ion binding"/>
    <property type="evidence" value="ECO:0007669"/>
    <property type="project" value="InterPro"/>
</dbReference>
<organism evidence="1 2">
    <name type="scientific">Stella humosa</name>
    <dbReference type="NCBI Taxonomy" id="94"/>
    <lineage>
        <taxon>Bacteria</taxon>
        <taxon>Pseudomonadati</taxon>
        <taxon>Pseudomonadota</taxon>
        <taxon>Alphaproteobacteria</taxon>
        <taxon>Rhodospirillales</taxon>
        <taxon>Stellaceae</taxon>
        <taxon>Stella</taxon>
    </lineage>
</organism>